<dbReference type="RefSeq" id="XP_003687771.1">
    <property type="nucleotide sequence ID" value="XM_003687723.1"/>
</dbReference>
<evidence type="ECO:0000313" key="2">
    <source>
        <dbReference type="EMBL" id="CCE65337.1"/>
    </source>
</evidence>
<evidence type="ECO:0000259" key="1">
    <source>
        <dbReference type="SMART" id="SM00535"/>
    </source>
</evidence>
<keyword evidence="3" id="KW-1185">Reference proteome</keyword>
<feature type="domain" description="RNase III" evidence="1">
    <location>
        <begin position="75"/>
        <end position="225"/>
    </location>
</feature>
<sequence length="238" mass="27104">MNICKPIINKPIWRPARLITYLHSGPRIRGIKRDPESYLKNPKGLSYNNIKSDEYQQTIRKALNLEKYDINMSDDLLLQCLTHKSFAHGSKPYNEKLSLLGSQFLKYQASIYSINQKDTTKKDSTNIIENDINGLDFTNLGTSFSKLLISTAVLSKFVKEKKLNSLIFWKMRDNLKIDMKGSGEPLVCSTVLNALIGGMLSTNGIQKTKNFIEKELLNRENDISLIKLANAHSEKHQL</sequence>
<dbReference type="InterPro" id="IPR036389">
    <property type="entry name" value="RNase_III_sf"/>
</dbReference>
<protein>
    <recommendedName>
        <fullName evidence="1">RNase III domain-containing protein</fullName>
    </recommendedName>
</protein>
<reference evidence="2 3" key="1">
    <citation type="journal article" date="2011" name="Proc. Natl. Acad. Sci. U.S.A.">
        <title>Evolutionary erosion of yeast sex chromosomes by mating-type switching accidents.</title>
        <authorList>
            <person name="Gordon J.L."/>
            <person name="Armisen D."/>
            <person name="Proux-Wera E."/>
            <person name="Oheigeartaigh S.S."/>
            <person name="Byrne K.P."/>
            <person name="Wolfe K.H."/>
        </authorList>
    </citation>
    <scope>NUCLEOTIDE SEQUENCE [LARGE SCALE GENOMIC DNA]</scope>
    <source>
        <strain evidence="3">ATCC 24235 / CBS 4417 / NBRC 1672 / NRRL Y-8282 / UCD 70-5</strain>
    </source>
</reference>
<dbReference type="AlphaFoldDB" id="G8BZK9"/>
<dbReference type="OMA" id="LHKGPRV"/>
<accession>G8BZK9</accession>
<dbReference type="GO" id="GO:0003735">
    <property type="term" value="F:structural constituent of ribosome"/>
    <property type="evidence" value="ECO:0007669"/>
    <property type="project" value="EnsemblFungi"/>
</dbReference>
<proteinExistence type="predicted"/>
<organism evidence="2 3">
    <name type="scientific">Tetrapisispora phaffii (strain ATCC 24235 / CBS 4417 / NBRC 1672 / NRRL Y-8282 / UCD 70-5)</name>
    <name type="common">Yeast</name>
    <name type="synonym">Fabospora phaffii</name>
    <dbReference type="NCBI Taxonomy" id="1071381"/>
    <lineage>
        <taxon>Eukaryota</taxon>
        <taxon>Fungi</taxon>
        <taxon>Dikarya</taxon>
        <taxon>Ascomycota</taxon>
        <taxon>Saccharomycotina</taxon>
        <taxon>Saccharomycetes</taxon>
        <taxon>Saccharomycetales</taxon>
        <taxon>Saccharomycetaceae</taxon>
        <taxon>Tetrapisispora</taxon>
    </lineage>
</organism>
<dbReference type="OrthoDB" id="2281895at2759"/>
<dbReference type="Pfam" id="PF14622">
    <property type="entry name" value="Ribonucleas_3_3"/>
    <property type="match status" value="1"/>
</dbReference>
<evidence type="ECO:0000313" key="3">
    <source>
        <dbReference type="Proteomes" id="UP000005666"/>
    </source>
</evidence>
<dbReference type="eggNOG" id="ENOG502RXWY">
    <property type="taxonomic scope" value="Eukaryota"/>
</dbReference>
<dbReference type="PANTHER" id="PTHR28160">
    <property type="entry name" value="54S RIBOSOMAL PROTEIN L15, MITOCHONDRIAL"/>
    <property type="match status" value="1"/>
</dbReference>
<dbReference type="Proteomes" id="UP000005666">
    <property type="component" value="Chromosome 11"/>
</dbReference>
<dbReference type="GO" id="GO:0032543">
    <property type="term" value="P:mitochondrial translation"/>
    <property type="evidence" value="ECO:0007669"/>
    <property type="project" value="InterPro"/>
</dbReference>
<gene>
    <name evidence="2" type="primary">TPHA0K02040</name>
    <name evidence="2" type="ordered locus">TPHA_0K02040</name>
</gene>
<dbReference type="KEGG" id="tpf:TPHA_0K02040"/>
<dbReference type="GeneID" id="11533322"/>
<dbReference type="Gene3D" id="1.10.1520.10">
    <property type="entry name" value="Ribonuclease III domain"/>
    <property type="match status" value="1"/>
</dbReference>
<dbReference type="CDD" id="cd00593">
    <property type="entry name" value="RIBOc"/>
    <property type="match status" value="1"/>
</dbReference>
<dbReference type="STRING" id="1071381.G8BZK9"/>
<dbReference type="InterPro" id="IPR040030">
    <property type="entry name" value="Ribosomal_mL57"/>
</dbReference>
<dbReference type="GO" id="GO:0005762">
    <property type="term" value="C:mitochondrial large ribosomal subunit"/>
    <property type="evidence" value="ECO:0007669"/>
    <property type="project" value="EnsemblFungi"/>
</dbReference>
<dbReference type="SMART" id="SM00535">
    <property type="entry name" value="RIBOc"/>
    <property type="match status" value="1"/>
</dbReference>
<name>G8BZK9_TETPH</name>
<dbReference type="PANTHER" id="PTHR28160:SF1">
    <property type="entry name" value="LARGE RIBOSOMAL SUBUNIT PROTEIN ML57"/>
    <property type="match status" value="1"/>
</dbReference>
<dbReference type="EMBL" id="HE612866">
    <property type="protein sequence ID" value="CCE65337.1"/>
    <property type="molecule type" value="Genomic_DNA"/>
</dbReference>
<dbReference type="InterPro" id="IPR000999">
    <property type="entry name" value="RNase_III_dom"/>
</dbReference>
<dbReference type="GO" id="GO:0006396">
    <property type="term" value="P:RNA processing"/>
    <property type="evidence" value="ECO:0007669"/>
    <property type="project" value="InterPro"/>
</dbReference>
<dbReference type="HOGENOM" id="CLU_088025_0_0_1"/>
<dbReference type="SUPFAM" id="SSF69065">
    <property type="entry name" value="RNase III domain-like"/>
    <property type="match status" value="1"/>
</dbReference>
<dbReference type="GO" id="GO:0004525">
    <property type="term" value="F:ribonuclease III activity"/>
    <property type="evidence" value="ECO:0007669"/>
    <property type="project" value="InterPro"/>
</dbReference>